<dbReference type="RefSeq" id="WP_229873026.1">
    <property type="nucleotide sequence ID" value="NZ_BMUK01000007.1"/>
</dbReference>
<organism evidence="5 6">
    <name type="scientific">Streptomyces purpurascens</name>
    <dbReference type="NCBI Taxonomy" id="1924"/>
    <lineage>
        <taxon>Bacteria</taxon>
        <taxon>Bacillati</taxon>
        <taxon>Actinomycetota</taxon>
        <taxon>Actinomycetes</taxon>
        <taxon>Kitasatosporales</taxon>
        <taxon>Streptomycetaceae</taxon>
        <taxon>Streptomyces</taxon>
    </lineage>
</organism>
<keyword evidence="2 5" id="KW-0378">Hydrolase</keyword>
<evidence type="ECO:0000313" key="5">
    <source>
        <dbReference type="EMBL" id="WTW24941.1"/>
    </source>
</evidence>
<dbReference type="GO" id="GO:0016787">
    <property type="term" value="F:hydrolase activity"/>
    <property type="evidence" value="ECO:0007669"/>
    <property type="project" value="UniProtKB-KW"/>
</dbReference>
<dbReference type="PANTHER" id="PTHR11487">
    <property type="entry name" value="THIOESTERASE"/>
    <property type="match status" value="1"/>
</dbReference>
<dbReference type="PANTHER" id="PTHR11487:SF0">
    <property type="entry name" value="S-ACYL FATTY ACID SYNTHASE THIOESTERASE, MEDIUM CHAIN"/>
    <property type="match status" value="1"/>
</dbReference>
<dbReference type="InterPro" id="IPR012223">
    <property type="entry name" value="TEII"/>
</dbReference>
<gene>
    <name evidence="5" type="ORF">OHU35_02315</name>
</gene>
<dbReference type="InterPro" id="IPR020802">
    <property type="entry name" value="TesA-like"/>
</dbReference>
<evidence type="ECO:0000256" key="3">
    <source>
        <dbReference type="SAM" id="MobiDB-lite"/>
    </source>
</evidence>
<accession>A0ABZ1MAI6</accession>
<evidence type="ECO:0000259" key="4">
    <source>
        <dbReference type="SMART" id="SM00824"/>
    </source>
</evidence>
<feature type="domain" description="Thioesterase TesA-like" evidence="4">
    <location>
        <begin position="37"/>
        <end position="243"/>
    </location>
</feature>
<evidence type="ECO:0000313" key="6">
    <source>
        <dbReference type="Proteomes" id="UP001621512"/>
    </source>
</evidence>
<proteinExistence type="inferred from homology"/>
<feature type="region of interest" description="Disordered" evidence="3">
    <location>
        <begin position="130"/>
        <end position="152"/>
    </location>
</feature>
<dbReference type="InterPro" id="IPR001031">
    <property type="entry name" value="Thioesterase"/>
</dbReference>
<evidence type="ECO:0000256" key="1">
    <source>
        <dbReference type="ARBA" id="ARBA00007169"/>
    </source>
</evidence>
<dbReference type="SUPFAM" id="SSF53474">
    <property type="entry name" value="alpha/beta-Hydrolases"/>
    <property type="match status" value="1"/>
</dbReference>
<reference evidence="5 6" key="1">
    <citation type="submission" date="2022-10" db="EMBL/GenBank/DDBJ databases">
        <title>The complete genomes of actinobacterial strains from the NBC collection.</title>
        <authorList>
            <person name="Joergensen T.S."/>
            <person name="Alvarez Arevalo M."/>
            <person name="Sterndorff E.B."/>
            <person name="Faurdal D."/>
            <person name="Vuksanovic O."/>
            <person name="Mourched A.-S."/>
            <person name="Charusanti P."/>
            <person name="Shaw S."/>
            <person name="Blin K."/>
            <person name="Weber T."/>
        </authorList>
    </citation>
    <scope>NUCLEOTIDE SEQUENCE [LARGE SCALE GENOMIC DNA]</scope>
    <source>
        <strain evidence="5 6">NBC_00017</strain>
    </source>
</reference>
<dbReference type="Gene3D" id="3.40.50.1820">
    <property type="entry name" value="alpha/beta hydrolase"/>
    <property type="match status" value="1"/>
</dbReference>
<dbReference type="InterPro" id="IPR029058">
    <property type="entry name" value="AB_hydrolase_fold"/>
</dbReference>
<comment type="similarity">
    <text evidence="1">Belongs to the thioesterase family.</text>
</comment>
<evidence type="ECO:0000256" key="2">
    <source>
        <dbReference type="ARBA" id="ARBA00022801"/>
    </source>
</evidence>
<sequence length="255" mass="27463">MTPATAAPTPVSLPPHTPRARWLHCPVPLPDPERRLVCFPHAGGSAAFFRDWGGRLPGTEVHTVCYPGRAERIDEPPARDLRVLAHAVASAVEPLADRPLLLFGHSMGAAVALETARALERRGIRPAHLVASGSRDAPCPGPEDSAAAQDEDDETVVARLLALGGTDPELAADPEFRSLVLPYVRDDGRMFHAYLPRPDDPPLGCPVTTIVGDADPDADLRPWSTLTTASHREHVVEGDHFYLVPKPPFALIQAL</sequence>
<dbReference type="Proteomes" id="UP001621512">
    <property type="component" value="Chromosome"/>
</dbReference>
<dbReference type="SMART" id="SM00824">
    <property type="entry name" value="PKS_TE"/>
    <property type="match status" value="1"/>
</dbReference>
<name>A0ABZ1MAI6_STREF</name>
<dbReference type="EMBL" id="CP108341">
    <property type="protein sequence ID" value="WTW24941.1"/>
    <property type="molecule type" value="Genomic_DNA"/>
</dbReference>
<dbReference type="Pfam" id="PF00975">
    <property type="entry name" value="Thioesterase"/>
    <property type="match status" value="1"/>
</dbReference>
<protein>
    <submittedName>
        <fullName evidence="5">Alpha/beta fold hydrolase</fullName>
    </submittedName>
</protein>
<keyword evidence="6" id="KW-1185">Reference proteome</keyword>